<accession>A0ABZ3A0D5</accession>
<proteinExistence type="predicted"/>
<evidence type="ECO:0000256" key="1">
    <source>
        <dbReference type="SAM" id="MobiDB-lite"/>
    </source>
</evidence>
<feature type="region of interest" description="Disordered" evidence="1">
    <location>
        <begin position="170"/>
        <end position="191"/>
    </location>
</feature>
<organism evidence="2 3">
    <name type="scientific">Arthrobacter citreus</name>
    <dbReference type="NCBI Taxonomy" id="1670"/>
    <lineage>
        <taxon>Bacteria</taxon>
        <taxon>Bacillati</taxon>
        <taxon>Actinomycetota</taxon>
        <taxon>Actinomycetes</taxon>
        <taxon>Micrococcales</taxon>
        <taxon>Micrococcaceae</taxon>
        <taxon>Arthrobacter</taxon>
    </lineage>
</organism>
<gene>
    <name evidence="2" type="ORF">AAE021_08500</name>
</gene>
<evidence type="ECO:0000313" key="3">
    <source>
        <dbReference type="Proteomes" id="UP001448858"/>
    </source>
</evidence>
<dbReference type="Proteomes" id="UP001448858">
    <property type="component" value="Chromosome"/>
</dbReference>
<sequence>MHPGRLQLWWLPVGAGGHVVIHTSRWWELVQARRLHRRPQPLFHSALIVDAGDVEHVIEMAPAWGRNDPARRVVATGPVGLRQLGRFRLFRYEVRCWPNGILPDRRYAAGRPVEFELAPGAASALIDRVAAVPRYVWGQQLPGSGDMWNSNSLTSWLLQGAGIDAAGLRPPGGGRAPGWDAGITAARGGTD</sequence>
<evidence type="ECO:0000313" key="2">
    <source>
        <dbReference type="EMBL" id="WZP17577.1"/>
    </source>
</evidence>
<dbReference type="EMBL" id="CP151657">
    <property type="protein sequence ID" value="WZP17577.1"/>
    <property type="molecule type" value="Genomic_DNA"/>
</dbReference>
<name>A0ABZ3A0D5_9MICC</name>
<keyword evidence="3" id="KW-1185">Reference proteome</keyword>
<dbReference type="RefSeq" id="WP_342025173.1">
    <property type="nucleotide sequence ID" value="NZ_CP151657.1"/>
</dbReference>
<protein>
    <recommendedName>
        <fullName evidence="4">DUF2071 domain-containing protein</fullName>
    </recommendedName>
</protein>
<reference evidence="2 3" key="1">
    <citation type="submission" date="2024-04" db="EMBL/GenBank/DDBJ databases">
        <title>Arthrobacter sp. from Plains bison fecal sample.</title>
        <authorList>
            <person name="Ruzzini A."/>
        </authorList>
    </citation>
    <scope>NUCLEOTIDE SEQUENCE [LARGE SCALE GENOMIC DNA]</scope>
    <source>
        <strain evidence="2 3">EINP1</strain>
    </source>
</reference>
<evidence type="ECO:0008006" key="4">
    <source>
        <dbReference type="Google" id="ProtNLM"/>
    </source>
</evidence>